<gene>
    <name evidence="5" type="ORF">BC351_00360</name>
</gene>
<evidence type="ECO:0000259" key="4">
    <source>
        <dbReference type="Pfam" id="PF00535"/>
    </source>
</evidence>
<evidence type="ECO:0000256" key="2">
    <source>
        <dbReference type="ARBA" id="ARBA00022676"/>
    </source>
</evidence>
<evidence type="ECO:0000256" key="3">
    <source>
        <dbReference type="ARBA" id="ARBA00022679"/>
    </source>
</evidence>
<comment type="similarity">
    <text evidence="1">Belongs to the glycosyltransferase 2 family.</text>
</comment>
<name>A0A1V4HSH0_9BACL</name>
<evidence type="ECO:0000256" key="1">
    <source>
        <dbReference type="ARBA" id="ARBA00006739"/>
    </source>
</evidence>
<dbReference type="Pfam" id="PF00535">
    <property type="entry name" value="Glycos_transf_2"/>
    <property type="match status" value="1"/>
</dbReference>
<dbReference type="OrthoDB" id="396512at2"/>
<dbReference type="SUPFAM" id="SSF53448">
    <property type="entry name" value="Nucleotide-diphospho-sugar transferases"/>
    <property type="match status" value="1"/>
</dbReference>
<evidence type="ECO:0000313" key="5">
    <source>
        <dbReference type="EMBL" id="OPH61728.1"/>
    </source>
</evidence>
<keyword evidence="6" id="KW-1185">Reference proteome</keyword>
<dbReference type="STRING" id="1469647.BC351_00360"/>
<dbReference type="Gene3D" id="3.90.550.10">
    <property type="entry name" value="Spore Coat Polysaccharide Biosynthesis Protein SpsA, Chain A"/>
    <property type="match status" value="1"/>
</dbReference>
<evidence type="ECO:0000313" key="6">
    <source>
        <dbReference type="Proteomes" id="UP000190626"/>
    </source>
</evidence>
<proteinExistence type="inferred from homology"/>
<dbReference type="RefSeq" id="WP_079408724.1">
    <property type="nucleotide sequence ID" value="NZ_MBTG01000001.1"/>
</dbReference>
<dbReference type="Proteomes" id="UP000190626">
    <property type="component" value="Unassembled WGS sequence"/>
</dbReference>
<reference evidence="6" key="1">
    <citation type="submission" date="2016-07" db="EMBL/GenBank/DDBJ databases">
        <authorList>
            <person name="Florea S."/>
            <person name="Webb J.S."/>
            <person name="Jaromczyk J."/>
            <person name="Schardl C.L."/>
        </authorList>
    </citation>
    <scope>NUCLEOTIDE SEQUENCE [LARGE SCALE GENOMIC DNA]</scope>
    <source>
        <strain evidence="6">CY1</strain>
    </source>
</reference>
<dbReference type="InterPro" id="IPR029044">
    <property type="entry name" value="Nucleotide-diphossugar_trans"/>
</dbReference>
<dbReference type="PANTHER" id="PTHR22916">
    <property type="entry name" value="GLYCOSYLTRANSFERASE"/>
    <property type="match status" value="1"/>
</dbReference>
<dbReference type="EMBL" id="MBTG01000001">
    <property type="protein sequence ID" value="OPH61728.1"/>
    <property type="molecule type" value="Genomic_DNA"/>
</dbReference>
<dbReference type="CDD" id="cd00761">
    <property type="entry name" value="Glyco_tranf_GTA_type"/>
    <property type="match status" value="1"/>
</dbReference>
<dbReference type="GO" id="GO:0016757">
    <property type="term" value="F:glycosyltransferase activity"/>
    <property type="evidence" value="ECO:0007669"/>
    <property type="project" value="UniProtKB-KW"/>
</dbReference>
<accession>A0A1V4HSH0</accession>
<comment type="caution">
    <text evidence="5">The sequence shown here is derived from an EMBL/GenBank/DDBJ whole genome shotgun (WGS) entry which is preliminary data.</text>
</comment>
<organism evidence="5 6">
    <name type="scientific">Paenibacillus ferrarius</name>
    <dbReference type="NCBI Taxonomy" id="1469647"/>
    <lineage>
        <taxon>Bacteria</taxon>
        <taxon>Bacillati</taxon>
        <taxon>Bacillota</taxon>
        <taxon>Bacilli</taxon>
        <taxon>Bacillales</taxon>
        <taxon>Paenibacillaceae</taxon>
        <taxon>Paenibacillus</taxon>
    </lineage>
</organism>
<dbReference type="AlphaFoldDB" id="A0A1V4HSH0"/>
<dbReference type="InterPro" id="IPR001173">
    <property type="entry name" value="Glyco_trans_2-like"/>
</dbReference>
<dbReference type="PANTHER" id="PTHR22916:SF51">
    <property type="entry name" value="GLYCOSYLTRANSFERASE EPSH-RELATED"/>
    <property type="match status" value="1"/>
</dbReference>
<feature type="domain" description="Glycosyltransferase 2-like" evidence="4">
    <location>
        <begin position="5"/>
        <end position="178"/>
    </location>
</feature>
<keyword evidence="2" id="KW-0328">Glycosyltransferase</keyword>
<keyword evidence="3" id="KW-0808">Transferase</keyword>
<sequence length="351" mass="41001">MSAVSVVVPIYNAEKKLDKCIKSILNQTFKDFELILVNDGSNDDSLKICQRYCEQDNRIILISKQNEGSIATRNKGIKISKSEYVMFVDADDWIDKTAIEILYNTTIKSDVDITVCNTYKVLGNSQLIKQKNTSWFFKLDKVYDGEEIKNELATAYLHGHPFPASLHGKLYRREILEKSGKYLNRIHFLGDDLFYNLEMFLIAKKVKVIDKPLYYYRQGGFTSKYMPYLFDDTISGYQIQKEVVEEHFHDSREKQSYGICIMLLNSFKTCLVNLFNSQLSDVEMKAQIEKYVSDNNLIESTFNNGSISFFPKVYLHAIRNRDIEFLYDLGLRQYNKTKPRRYLYNILSRIS</sequence>
<protein>
    <recommendedName>
        <fullName evidence="4">Glycosyltransferase 2-like domain-containing protein</fullName>
    </recommendedName>
</protein>